<dbReference type="Proteomes" id="UP000242561">
    <property type="component" value="Chromosome"/>
</dbReference>
<organism evidence="4 5">
    <name type="scientific">Sphingorhabdus lutea</name>
    <dbReference type="NCBI Taxonomy" id="1913578"/>
    <lineage>
        <taxon>Bacteria</taxon>
        <taxon>Pseudomonadati</taxon>
        <taxon>Pseudomonadota</taxon>
        <taxon>Alphaproteobacteria</taxon>
        <taxon>Sphingomonadales</taxon>
        <taxon>Sphingomonadaceae</taxon>
        <taxon>Sphingorhabdus</taxon>
    </lineage>
</organism>
<dbReference type="SUPFAM" id="SSF48452">
    <property type="entry name" value="TPR-like"/>
    <property type="match status" value="2"/>
</dbReference>
<feature type="repeat" description="TPR" evidence="3">
    <location>
        <begin position="73"/>
        <end position="106"/>
    </location>
</feature>
<dbReference type="KEGG" id="sphl:LPB140_11740"/>
<dbReference type="Gene3D" id="2.60.120.620">
    <property type="entry name" value="q2cbj1_9rhob like domain"/>
    <property type="match status" value="1"/>
</dbReference>
<keyword evidence="1" id="KW-0677">Repeat</keyword>
<accession>A0A1L3JDX6</accession>
<dbReference type="EMBL" id="CP018154">
    <property type="protein sequence ID" value="APG63348.1"/>
    <property type="molecule type" value="Genomic_DNA"/>
</dbReference>
<dbReference type="PROSITE" id="PS50005">
    <property type="entry name" value="TPR"/>
    <property type="match status" value="1"/>
</dbReference>
<evidence type="ECO:0000313" key="4">
    <source>
        <dbReference type="EMBL" id="APG63348.1"/>
    </source>
</evidence>
<dbReference type="PANTHER" id="PTHR45586:SF1">
    <property type="entry name" value="LIPOPOLYSACCHARIDE ASSEMBLY PROTEIN B"/>
    <property type="match status" value="1"/>
</dbReference>
<dbReference type="Pfam" id="PF13759">
    <property type="entry name" value="2OG-FeII_Oxy_5"/>
    <property type="match status" value="1"/>
</dbReference>
<dbReference type="Gene3D" id="1.25.40.10">
    <property type="entry name" value="Tetratricopeptide repeat domain"/>
    <property type="match status" value="3"/>
</dbReference>
<keyword evidence="5" id="KW-1185">Reference proteome</keyword>
<evidence type="ECO:0000256" key="3">
    <source>
        <dbReference type="PROSITE-ProRule" id="PRU00339"/>
    </source>
</evidence>
<keyword evidence="2 3" id="KW-0802">TPR repeat</keyword>
<dbReference type="RefSeq" id="WP_072560002.1">
    <property type="nucleotide sequence ID" value="NZ_CP018154.1"/>
</dbReference>
<sequence>MALSPQQKAAMAHKAMQEGRFDDARPLLDDLRRLAPNDGTVRLMSAYLARAQGRVDDAIAEFANACRLKPQDAFIQATYASYLQQLGRHDDAIKYFDMALKNQPNMIDAVIDRALIIARHKDRGLGISILNDVIKQHPQNVRAMFNLAIYLKEDGDLNAAKTWALHILSLQADHFKAAILLAQIAFDKGEDAADLFQNAAKIWLGQHEKQMPDTAPIISQQPEYGSIILSHATAKIRQGDVDGGINMVDNILDKDPDWADGHFLRSQILWQMDKGEEALSSYIHALEKNPMHIGLWGDYINSAGRILGYEQAAEIGERALQKFAASDEESRRLLHIEIAKAQSELGQYDAAISIFEQYAPHQNANHQLAFLRALTLAQQYDRADKIADNLIAWGQGAHAWPYKSIIWRMTSNPKAAWLERDGELAVAQDLPFDDGELQILGEYLRDIHYFKVQPFNQSLRGGTQTDANSLLLNAPPIQKLKAKLDDAVRHYIDQLPAFDAAHPLLGQARDHFRYTGSWSVLLSPHGFHVNHIHSQGQISSAFYVDLPASINGDSGQDGWLCVGEPAQEFKTNLTPLKMIEPKAGRLALFPSWMWHGTRPFADGTRLTVAFDIGLYK</sequence>
<dbReference type="STRING" id="1913578.LPB140_11740"/>
<dbReference type="SMART" id="SM00028">
    <property type="entry name" value="TPR"/>
    <property type="match status" value="6"/>
</dbReference>
<dbReference type="Pfam" id="PF13432">
    <property type="entry name" value="TPR_16"/>
    <property type="match status" value="1"/>
</dbReference>
<protein>
    <submittedName>
        <fullName evidence="4">Uncharacterized protein</fullName>
    </submittedName>
</protein>
<proteinExistence type="predicted"/>
<evidence type="ECO:0000313" key="5">
    <source>
        <dbReference type="Proteomes" id="UP000242561"/>
    </source>
</evidence>
<dbReference type="PANTHER" id="PTHR45586">
    <property type="entry name" value="TPR REPEAT-CONTAINING PROTEIN PA4667"/>
    <property type="match status" value="1"/>
</dbReference>
<reference evidence="4 5" key="1">
    <citation type="submission" date="2016-11" db="EMBL/GenBank/DDBJ databases">
        <title>Sphingorhabdus sp. LPB0140, isolated from marine environment.</title>
        <authorList>
            <person name="Kim E."/>
            <person name="Yi H."/>
        </authorList>
    </citation>
    <scope>NUCLEOTIDE SEQUENCE [LARGE SCALE GENOMIC DNA]</scope>
    <source>
        <strain evidence="4 5">LPB0140</strain>
    </source>
</reference>
<gene>
    <name evidence="4" type="ORF">LPB140_11740</name>
</gene>
<dbReference type="InterPro" id="IPR051012">
    <property type="entry name" value="CellSynth/LPSAsmb/PSIAsmb"/>
</dbReference>
<dbReference type="InterPro" id="IPR019734">
    <property type="entry name" value="TPR_rpt"/>
</dbReference>
<evidence type="ECO:0000256" key="2">
    <source>
        <dbReference type="ARBA" id="ARBA00022803"/>
    </source>
</evidence>
<name>A0A1L3JDX6_9SPHN</name>
<dbReference type="AlphaFoldDB" id="A0A1L3JDX6"/>
<dbReference type="Pfam" id="PF13181">
    <property type="entry name" value="TPR_8"/>
    <property type="match status" value="1"/>
</dbReference>
<dbReference type="OrthoDB" id="9783136at2"/>
<evidence type="ECO:0000256" key="1">
    <source>
        <dbReference type="ARBA" id="ARBA00022737"/>
    </source>
</evidence>
<dbReference type="InterPro" id="IPR011990">
    <property type="entry name" value="TPR-like_helical_dom_sf"/>
</dbReference>
<dbReference type="InterPro" id="IPR012668">
    <property type="entry name" value="CHP02466"/>
</dbReference>